<proteinExistence type="predicted"/>
<gene>
    <name evidence="1" type="ORF">AWC12_19105</name>
</gene>
<organism evidence="1 2">
    <name type="scientific">Mycolicibacterium iranicum</name>
    <name type="common">Mycobacterium iranicum</name>
    <dbReference type="NCBI Taxonomy" id="912594"/>
    <lineage>
        <taxon>Bacteria</taxon>
        <taxon>Bacillati</taxon>
        <taxon>Actinomycetota</taxon>
        <taxon>Actinomycetes</taxon>
        <taxon>Mycobacteriales</taxon>
        <taxon>Mycobacteriaceae</taxon>
        <taxon>Mycolicibacterium</taxon>
    </lineage>
</organism>
<sequence length="80" mass="8525">MPTSPPPDRAATVWSSTFIPSKSPFSDFGSDGYSVAWVDTVEGRLQVLVEGDRPAPGTVGEIVVRTLDEQAVDIFSADAQ</sequence>
<name>A0A1X1WI12_MYCIR</name>
<accession>A0A1X1WI12</accession>
<dbReference type="EMBL" id="LQPC01000037">
    <property type="protein sequence ID" value="ORV86194.1"/>
    <property type="molecule type" value="Genomic_DNA"/>
</dbReference>
<dbReference type="Proteomes" id="UP000193622">
    <property type="component" value="Unassembled WGS sequence"/>
</dbReference>
<comment type="caution">
    <text evidence="1">The sequence shown here is derived from an EMBL/GenBank/DDBJ whole genome shotgun (WGS) entry which is preliminary data.</text>
</comment>
<protein>
    <submittedName>
        <fullName evidence="1">Uncharacterized protein</fullName>
    </submittedName>
</protein>
<dbReference type="RefSeq" id="WP_085176139.1">
    <property type="nucleotide sequence ID" value="NZ_LQPC01000037.1"/>
</dbReference>
<evidence type="ECO:0000313" key="2">
    <source>
        <dbReference type="Proteomes" id="UP000193622"/>
    </source>
</evidence>
<reference evidence="1 2" key="1">
    <citation type="submission" date="2016-01" db="EMBL/GenBank/DDBJ databases">
        <title>The new phylogeny of the genus Mycobacterium.</title>
        <authorList>
            <person name="Tarcisio F."/>
            <person name="Conor M."/>
            <person name="Antonella G."/>
            <person name="Elisabetta G."/>
            <person name="Giulia F.S."/>
            <person name="Sara T."/>
            <person name="Anna F."/>
            <person name="Clotilde B."/>
            <person name="Roberto B."/>
            <person name="Veronica D.S."/>
            <person name="Fabio R."/>
            <person name="Monica P."/>
            <person name="Olivier J."/>
            <person name="Enrico T."/>
            <person name="Nicola S."/>
        </authorList>
    </citation>
    <scope>NUCLEOTIDE SEQUENCE [LARGE SCALE GENOMIC DNA]</scope>
    <source>
        <strain evidence="1 2">DSM 45541</strain>
    </source>
</reference>
<evidence type="ECO:0000313" key="1">
    <source>
        <dbReference type="EMBL" id="ORV86194.1"/>
    </source>
</evidence>
<dbReference type="AlphaFoldDB" id="A0A1X1WI12"/>